<sequence length="248" mass="28325">MENKEINNTTWEYFGEEAEEVEDTLSFCNLTMQEYKESSVLQTPRDSSCSAHEDFFEFFNEEKNPEFFSAPDIIFCGKIMEEELNEYQKRDYLAMVKSHSFRSSYDECPSFNNERDLKKSSTSTRYVTDSKYHVQRVNITSLTSMSAKSRRRMFMFGPVKFKPEMELSAIKERQGRRSPKIMFPASEEDAGNGKAVVVSKAGGGGAKKSHWSMVRSSLKGRSHLTAVLAKSFGCIPRVSVGKWIKVAN</sequence>
<comment type="caution">
    <text evidence="1">The sequence shown here is derived from an EMBL/GenBank/DDBJ whole genome shotgun (WGS) entry which is preliminary data.</text>
</comment>
<dbReference type="AlphaFoldDB" id="A0ABD2ZYX8"/>
<name>A0ABD2ZYX8_9GENT</name>
<gene>
    <name evidence="1" type="ORF">ACH5RR_016289</name>
</gene>
<organism evidence="1 2">
    <name type="scientific">Cinchona calisaya</name>
    <dbReference type="NCBI Taxonomy" id="153742"/>
    <lineage>
        <taxon>Eukaryota</taxon>
        <taxon>Viridiplantae</taxon>
        <taxon>Streptophyta</taxon>
        <taxon>Embryophyta</taxon>
        <taxon>Tracheophyta</taxon>
        <taxon>Spermatophyta</taxon>
        <taxon>Magnoliopsida</taxon>
        <taxon>eudicotyledons</taxon>
        <taxon>Gunneridae</taxon>
        <taxon>Pentapetalae</taxon>
        <taxon>asterids</taxon>
        <taxon>lamiids</taxon>
        <taxon>Gentianales</taxon>
        <taxon>Rubiaceae</taxon>
        <taxon>Cinchonoideae</taxon>
        <taxon>Cinchoneae</taxon>
        <taxon>Cinchona</taxon>
    </lineage>
</organism>
<reference evidence="1 2" key="1">
    <citation type="submission" date="2024-11" db="EMBL/GenBank/DDBJ databases">
        <title>A near-complete genome assembly of Cinchona calisaya.</title>
        <authorList>
            <person name="Lian D.C."/>
            <person name="Zhao X.W."/>
            <person name="Wei L."/>
        </authorList>
    </citation>
    <scope>NUCLEOTIDE SEQUENCE [LARGE SCALE GENOMIC DNA]</scope>
    <source>
        <tissue evidence="1">Nenye</tissue>
    </source>
</reference>
<evidence type="ECO:0000313" key="2">
    <source>
        <dbReference type="Proteomes" id="UP001630127"/>
    </source>
</evidence>
<dbReference type="EMBL" id="JBJUIK010000007">
    <property type="protein sequence ID" value="KAL3523455.1"/>
    <property type="molecule type" value="Genomic_DNA"/>
</dbReference>
<dbReference type="PANTHER" id="PTHR34130">
    <property type="entry name" value="OS08G0243800 PROTEIN"/>
    <property type="match status" value="1"/>
</dbReference>
<dbReference type="PANTHER" id="PTHR34130:SF14">
    <property type="match status" value="1"/>
</dbReference>
<evidence type="ECO:0000313" key="1">
    <source>
        <dbReference type="EMBL" id="KAL3523455.1"/>
    </source>
</evidence>
<keyword evidence="2" id="KW-1185">Reference proteome</keyword>
<proteinExistence type="predicted"/>
<accession>A0ABD2ZYX8</accession>
<protein>
    <submittedName>
        <fullName evidence="1">Uncharacterized protein</fullName>
    </submittedName>
</protein>
<dbReference type="Proteomes" id="UP001630127">
    <property type="component" value="Unassembled WGS sequence"/>
</dbReference>